<evidence type="ECO:0000256" key="4">
    <source>
        <dbReference type="ARBA" id="ARBA00022692"/>
    </source>
</evidence>
<evidence type="ECO:0000256" key="2">
    <source>
        <dbReference type="ARBA" id="ARBA00022448"/>
    </source>
</evidence>
<evidence type="ECO:0000313" key="9">
    <source>
        <dbReference type="EMBL" id="MCW2306691.1"/>
    </source>
</evidence>
<name>A0ABT3H8R4_9HYPH</name>
<feature type="transmembrane region" description="Helical" evidence="7">
    <location>
        <begin position="12"/>
        <end position="33"/>
    </location>
</feature>
<evidence type="ECO:0000256" key="6">
    <source>
        <dbReference type="ARBA" id="ARBA00023136"/>
    </source>
</evidence>
<feature type="transmembrane region" description="Helical" evidence="7">
    <location>
        <begin position="139"/>
        <end position="162"/>
    </location>
</feature>
<protein>
    <submittedName>
        <fullName evidence="9">Peptide/nickel transport system permease protein</fullName>
    </submittedName>
</protein>
<dbReference type="Proteomes" id="UP001209755">
    <property type="component" value="Unassembled WGS sequence"/>
</dbReference>
<feature type="domain" description="ABC transmembrane type-1" evidence="8">
    <location>
        <begin position="99"/>
        <end position="291"/>
    </location>
</feature>
<feature type="transmembrane region" description="Helical" evidence="7">
    <location>
        <begin position="272"/>
        <end position="298"/>
    </location>
</feature>
<sequence>MTGRFVLIGTTVLRSAFLVLGMAVLIFFLVRIIPGDVVDLVSIEGGLTEEAQQQLRQELGLDRSKPEQLLIWLSHMAEGDLGLSVRFQRPVADLVTRALPTTLALASLSFAIGLALAIGVAVAAVIWPRSAFPALVNAVNVWSIAMPTFCAGILGILLFVLWLGWMPLLGNMVLPSLIIGLDVAGQIVKPLHEDLKEAATAPYIRTAHAKGLDRATIVWRHILPNSLSVVIALSGLIATGLVGGTITMEVLFGLPGIGKLALDSVLGRDYPTIQAVAVLLAGSVVAINAVMGIVARLFDPKLKT</sequence>
<dbReference type="Pfam" id="PF00528">
    <property type="entry name" value="BPD_transp_1"/>
    <property type="match status" value="1"/>
</dbReference>
<evidence type="ECO:0000259" key="8">
    <source>
        <dbReference type="PROSITE" id="PS50928"/>
    </source>
</evidence>
<keyword evidence="3" id="KW-1003">Cell membrane</keyword>
<comment type="subcellular location">
    <subcellularLocation>
        <location evidence="1 7">Cell membrane</location>
        <topology evidence="1 7">Multi-pass membrane protein</topology>
    </subcellularLocation>
</comment>
<dbReference type="Gene3D" id="1.10.3720.10">
    <property type="entry name" value="MetI-like"/>
    <property type="match status" value="1"/>
</dbReference>
<feature type="transmembrane region" description="Helical" evidence="7">
    <location>
        <begin position="103"/>
        <end position="127"/>
    </location>
</feature>
<dbReference type="PANTHER" id="PTHR43163:SF6">
    <property type="entry name" value="DIPEPTIDE TRANSPORT SYSTEM PERMEASE PROTEIN DPPB-RELATED"/>
    <property type="match status" value="1"/>
</dbReference>
<feature type="transmembrane region" description="Helical" evidence="7">
    <location>
        <begin position="229"/>
        <end position="252"/>
    </location>
</feature>
<keyword evidence="5 7" id="KW-1133">Transmembrane helix</keyword>
<dbReference type="InterPro" id="IPR035906">
    <property type="entry name" value="MetI-like_sf"/>
</dbReference>
<evidence type="ECO:0000256" key="5">
    <source>
        <dbReference type="ARBA" id="ARBA00022989"/>
    </source>
</evidence>
<dbReference type="InterPro" id="IPR000515">
    <property type="entry name" value="MetI-like"/>
</dbReference>
<proteinExistence type="inferred from homology"/>
<evidence type="ECO:0000256" key="1">
    <source>
        <dbReference type="ARBA" id="ARBA00004651"/>
    </source>
</evidence>
<keyword evidence="4 7" id="KW-0812">Transmembrane</keyword>
<comment type="similarity">
    <text evidence="7">Belongs to the binding-protein-dependent transport system permease family.</text>
</comment>
<dbReference type="SUPFAM" id="SSF161098">
    <property type="entry name" value="MetI-like"/>
    <property type="match status" value="1"/>
</dbReference>
<accession>A0ABT3H8R4</accession>
<dbReference type="CDD" id="cd06261">
    <property type="entry name" value="TM_PBP2"/>
    <property type="match status" value="1"/>
</dbReference>
<dbReference type="EMBL" id="JAOQNS010000002">
    <property type="protein sequence ID" value="MCW2306691.1"/>
    <property type="molecule type" value="Genomic_DNA"/>
</dbReference>
<reference evidence="10" key="1">
    <citation type="submission" date="2023-07" db="EMBL/GenBank/DDBJ databases">
        <title>Genome sequencing of Purple Non-Sulfur Bacteria from various extreme environments.</title>
        <authorList>
            <person name="Mayer M."/>
        </authorList>
    </citation>
    <scope>NUCLEOTIDE SEQUENCE [LARGE SCALE GENOMIC DNA]</scope>
    <source>
        <strain evidence="10">DSM 17935</strain>
    </source>
</reference>
<dbReference type="PANTHER" id="PTHR43163">
    <property type="entry name" value="DIPEPTIDE TRANSPORT SYSTEM PERMEASE PROTEIN DPPB-RELATED"/>
    <property type="match status" value="1"/>
</dbReference>
<evidence type="ECO:0000256" key="7">
    <source>
        <dbReference type="RuleBase" id="RU363032"/>
    </source>
</evidence>
<keyword evidence="10" id="KW-1185">Reference proteome</keyword>
<dbReference type="PROSITE" id="PS50928">
    <property type="entry name" value="ABC_TM1"/>
    <property type="match status" value="1"/>
</dbReference>
<gene>
    <name evidence="9" type="ORF">M2319_001010</name>
</gene>
<evidence type="ECO:0000313" key="10">
    <source>
        <dbReference type="Proteomes" id="UP001209755"/>
    </source>
</evidence>
<dbReference type="RefSeq" id="WP_264600349.1">
    <property type="nucleotide sequence ID" value="NZ_JAOQNS010000002.1"/>
</dbReference>
<comment type="caution">
    <text evidence="9">The sequence shown here is derived from an EMBL/GenBank/DDBJ whole genome shotgun (WGS) entry which is preliminary data.</text>
</comment>
<evidence type="ECO:0000256" key="3">
    <source>
        <dbReference type="ARBA" id="ARBA00022475"/>
    </source>
</evidence>
<keyword evidence="2 7" id="KW-0813">Transport</keyword>
<organism evidence="9 10">
    <name type="scientific">Rhodobium gokarnense</name>
    <dbReference type="NCBI Taxonomy" id="364296"/>
    <lineage>
        <taxon>Bacteria</taxon>
        <taxon>Pseudomonadati</taxon>
        <taxon>Pseudomonadota</taxon>
        <taxon>Alphaproteobacteria</taxon>
        <taxon>Hyphomicrobiales</taxon>
        <taxon>Rhodobiaceae</taxon>
        <taxon>Rhodobium</taxon>
    </lineage>
</organism>
<keyword evidence="6 7" id="KW-0472">Membrane</keyword>